<protein>
    <submittedName>
        <fullName evidence="1">Uncharacterized protein</fullName>
    </submittedName>
</protein>
<name>A0ACB8A0A5_9AGAM</name>
<comment type="caution">
    <text evidence="1">The sequence shown here is derived from an EMBL/GenBank/DDBJ whole genome shotgun (WGS) entry which is preliminary data.</text>
</comment>
<dbReference type="EMBL" id="MU267999">
    <property type="protein sequence ID" value="KAH7906584.1"/>
    <property type="molecule type" value="Genomic_DNA"/>
</dbReference>
<reference evidence="1" key="1">
    <citation type="journal article" date="2021" name="New Phytol.">
        <title>Evolutionary innovations through gain and loss of genes in the ectomycorrhizal Boletales.</title>
        <authorList>
            <person name="Wu G."/>
            <person name="Miyauchi S."/>
            <person name="Morin E."/>
            <person name="Kuo A."/>
            <person name="Drula E."/>
            <person name="Varga T."/>
            <person name="Kohler A."/>
            <person name="Feng B."/>
            <person name="Cao Y."/>
            <person name="Lipzen A."/>
            <person name="Daum C."/>
            <person name="Hundley H."/>
            <person name="Pangilinan J."/>
            <person name="Johnson J."/>
            <person name="Barry K."/>
            <person name="LaButti K."/>
            <person name="Ng V."/>
            <person name="Ahrendt S."/>
            <person name="Min B."/>
            <person name="Choi I.G."/>
            <person name="Park H."/>
            <person name="Plett J.M."/>
            <person name="Magnuson J."/>
            <person name="Spatafora J.W."/>
            <person name="Nagy L.G."/>
            <person name="Henrissat B."/>
            <person name="Grigoriev I.V."/>
            <person name="Yang Z.L."/>
            <person name="Xu J."/>
            <person name="Martin F.M."/>
        </authorList>
    </citation>
    <scope>NUCLEOTIDE SEQUENCE</scope>
    <source>
        <strain evidence="1">ATCC 28755</strain>
    </source>
</reference>
<organism evidence="1 2">
    <name type="scientific">Hygrophoropsis aurantiaca</name>
    <dbReference type="NCBI Taxonomy" id="72124"/>
    <lineage>
        <taxon>Eukaryota</taxon>
        <taxon>Fungi</taxon>
        <taxon>Dikarya</taxon>
        <taxon>Basidiomycota</taxon>
        <taxon>Agaricomycotina</taxon>
        <taxon>Agaricomycetes</taxon>
        <taxon>Agaricomycetidae</taxon>
        <taxon>Boletales</taxon>
        <taxon>Coniophorineae</taxon>
        <taxon>Hygrophoropsidaceae</taxon>
        <taxon>Hygrophoropsis</taxon>
    </lineage>
</organism>
<dbReference type="Proteomes" id="UP000790377">
    <property type="component" value="Unassembled WGS sequence"/>
</dbReference>
<gene>
    <name evidence="1" type="ORF">BJ138DRAFT_1162296</name>
</gene>
<keyword evidence="2" id="KW-1185">Reference proteome</keyword>
<sequence length="444" mass="49005">MVFPRIGLNRLNIDRCHLLRNRRARLPKQLIFVMYTTSTHSTLKHHDLPSASNHKTTTVEYGAPITLYDIPCNVPDHPWSPNTMKTRYTLNYKSIPFTTTWAEYPDIEPTMRALGAQPTAGNVSGPTAAKDIRRPTPTPLYTLPVIHDHYTGAIVSDSLAIAEYLERTYPNRTTIFPALDAAGASLSFDEPASSALPIGHNAKSPPSDVNVTSLFVTKAFHRAFLRTMAPTVHYASFRAAEMLNERSRTFYARTREERWGVRWGGFSQESDKLTSKSDGLRTKAPGGDLNQSTNGQINETGKRSSWEAREWAKLERAWSIVARWYDEAARARGCIDNPLAPNSASLFLFGAHPSYADFIVAARLKWCQLAFSDPGAGYGSEVANNLHTTSHNGFAGAKTAGFGARGGLSETGGDTGDDCGWTSMASWNGGRWGELVRTLDKYLV</sequence>
<proteinExistence type="predicted"/>
<evidence type="ECO:0000313" key="1">
    <source>
        <dbReference type="EMBL" id="KAH7906584.1"/>
    </source>
</evidence>
<evidence type="ECO:0000313" key="2">
    <source>
        <dbReference type="Proteomes" id="UP000790377"/>
    </source>
</evidence>
<accession>A0ACB8A0A5</accession>